<reference evidence="1 2" key="1">
    <citation type="journal article" date="2007" name="Int. J. Syst. Evol. Microbiol.">
        <title>Chryseobacterium flavum sp. nov., isolated from polluted soil.</title>
        <authorList>
            <person name="Zhou Y."/>
            <person name="Dong J."/>
            <person name="Wang X."/>
            <person name="Huang X."/>
            <person name="Zhang K.Y."/>
            <person name="Zhang Y.Q."/>
            <person name="Guo Y.F."/>
            <person name="Lai R."/>
            <person name="Li W.J."/>
        </authorList>
    </citation>
    <scope>NUCLEOTIDE SEQUENCE [LARGE SCALE GENOMIC DNA]</scope>
    <source>
        <strain evidence="1 2">KCTC 12877</strain>
    </source>
</reference>
<sequence length="133" mass="14855">MSEQQKKIAKSGIFITFAGDCKKALAFYKSCLGGELFLDLFTLALDGYKDKPVVSGSLISERITIYGSDLVPHEGKRTGNHLAVYFPCKNLSERTELARQLVTGEKGGPMKYFGEEKLLEITDIFNVRWILSL</sequence>
<dbReference type="Gene3D" id="3.10.180.10">
    <property type="entry name" value="2,3-Dihydroxybiphenyl 1,2-Dioxygenase, domain 1"/>
    <property type="match status" value="1"/>
</dbReference>
<accession>A0A3D9CV67</accession>
<dbReference type="RefSeq" id="WP_115956477.1">
    <property type="nucleotide sequence ID" value="NZ_CBCRVL010000002.1"/>
</dbReference>
<evidence type="ECO:0000313" key="2">
    <source>
        <dbReference type="Proteomes" id="UP000256769"/>
    </source>
</evidence>
<name>A0A3D9CV67_9FLAO</name>
<dbReference type="EMBL" id="QNUE01000001">
    <property type="protein sequence ID" value="REC69518.1"/>
    <property type="molecule type" value="Genomic_DNA"/>
</dbReference>
<proteinExistence type="predicted"/>
<organism evidence="1 2">
    <name type="scientific">Chryseobacterium flavum</name>
    <dbReference type="NCBI Taxonomy" id="415851"/>
    <lineage>
        <taxon>Bacteria</taxon>
        <taxon>Pseudomonadati</taxon>
        <taxon>Bacteroidota</taxon>
        <taxon>Flavobacteriia</taxon>
        <taxon>Flavobacteriales</taxon>
        <taxon>Weeksellaceae</taxon>
        <taxon>Chryseobacterium group</taxon>
        <taxon>Chryseobacterium</taxon>
    </lineage>
</organism>
<protein>
    <submittedName>
        <fullName evidence="1">Glyoxalase</fullName>
    </submittedName>
</protein>
<dbReference type="AlphaFoldDB" id="A0A3D9CV67"/>
<dbReference type="OrthoDB" id="9795306at2"/>
<gene>
    <name evidence="1" type="ORF">DRF59_01245</name>
</gene>
<evidence type="ECO:0000313" key="1">
    <source>
        <dbReference type="EMBL" id="REC69518.1"/>
    </source>
</evidence>
<comment type="caution">
    <text evidence="1">The sequence shown here is derived from an EMBL/GenBank/DDBJ whole genome shotgun (WGS) entry which is preliminary data.</text>
</comment>
<dbReference type="InterPro" id="IPR029068">
    <property type="entry name" value="Glyas_Bleomycin-R_OHBP_Dase"/>
</dbReference>
<dbReference type="SUPFAM" id="SSF54593">
    <property type="entry name" value="Glyoxalase/Bleomycin resistance protein/Dihydroxybiphenyl dioxygenase"/>
    <property type="match status" value="1"/>
</dbReference>
<dbReference type="Proteomes" id="UP000256769">
    <property type="component" value="Unassembled WGS sequence"/>
</dbReference>
<keyword evidence="2" id="KW-1185">Reference proteome</keyword>